<comment type="cofactor">
    <cofactor evidence="1">
        <name>pantetheine 4'-phosphate</name>
        <dbReference type="ChEBI" id="CHEBI:47942"/>
    </cofactor>
</comment>
<dbReference type="Pfam" id="PF00501">
    <property type="entry name" value="AMP-binding"/>
    <property type="match status" value="1"/>
</dbReference>
<dbReference type="AlphaFoldDB" id="A0A9W5VTI0"/>
<protein>
    <recommendedName>
        <fullName evidence="2">Carrier domain-containing protein</fullName>
    </recommendedName>
</protein>
<dbReference type="InterPro" id="IPR042099">
    <property type="entry name" value="ANL_N_sf"/>
</dbReference>
<dbReference type="GO" id="GO:0044550">
    <property type="term" value="P:secondary metabolite biosynthetic process"/>
    <property type="evidence" value="ECO:0007669"/>
    <property type="project" value="TreeGrafter"/>
</dbReference>
<dbReference type="Pfam" id="PF00668">
    <property type="entry name" value="Condensation"/>
    <property type="match status" value="1"/>
</dbReference>
<dbReference type="InterPro" id="IPR036736">
    <property type="entry name" value="ACP-like_sf"/>
</dbReference>
<organism evidence="3 4">
    <name type="scientific">Bacillus cereus VD184</name>
    <dbReference type="NCBI Taxonomy" id="1053242"/>
    <lineage>
        <taxon>Bacteria</taxon>
        <taxon>Bacillati</taxon>
        <taxon>Bacillota</taxon>
        <taxon>Bacilli</taxon>
        <taxon>Bacillales</taxon>
        <taxon>Bacillaceae</taxon>
        <taxon>Bacillus</taxon>
        <taxon>Bacillus cereus group</taxon>
    </lineage>
</organism>
<dbReference type="CDD" id="cd19531">
    <property type="entry name" value="LCL_NRPS-like"/>
    <property type="match status" value="1"/>
</dbReference>
<dbReference type="PROSITE" id="PS00455">
    <property type="entry name" value="AMP_BINDING"/>
    <property type="match status" value="1"/>
</dbReference>
<evidence type="ECO:0000313" key="3">
    <source>
        <dbReference type="EMBL" id="EOQ16521.1"/>
    </source>
</evidence>
<proteinExistence type="predicted"/>
<dbReference type="InterPro" id="IPR000873">
    <property type="entry name" value="AMP-dep_synth/lig_dom"/>
</dbReference>
<dbReference type="SUPFAM" id="SSF56801">
    <property type="entry name" value="Acetyl-CoA synthetase-like"/>
    <property type="match status" value="1"/>
</dbReference>
<reference evidence="3 4" key="1">
    <citation type="submission" date="2012-12" db="EMBL/GenBank/DDBJ databases">
        <title>The Genome Sequence of Bacillus cereus VD184.</title>
        <authorList>
            <consortium name="The Broad Institute Genome Sequencing Platform"/>
            <consortium name="The Broad Institute Genome Sequencing Center for Infectious Disease"/>
            <person name="Feldgarden M."/>
            <person name="Van der Auwera G.A."/>
            <person name="Mahillon J."/>
            <person name="Duprez V."/>
            <person name="Timmery S."/>
            <person name="Mattelet C."/>
            <person name="Dierick K."/>
            <person name="Sun M."/>
            <person name="Yu Z."/>
            <person name="Zhu L."/>
            <person name="Hu X."/>
            <person name="Shank E.B."/>
            <person name="Swiecicka I."/>
            <person name="Hansen B.M."/>
            <person name="Andrup L."/>
            <person name="Walker B."/>
            <person name="Young S.K."/>
            <person name="Zeng Q."/>
            <person name="Gargeya S."/>
            <person name="Fitzgerald M."/>
            <person name="Haas B."/>
            <person name="Abouelleil A."/>
            <person name="Alvarado L."/>
            <person name="Arachchi H.M."/>
            <person name="Berlin A.M."/>
            <person name="Chapman S.B."/>
            <person name="Dewar J."/>
            <person name="Goldberg J."/>
            <person name="Griggs A."/>
            <person name="Gujja S."/>
            <person name="Hansen M."/>
            <person name="Howarth C."/>
            <person name="Imamovic A."/>
            <person name="Larimer J."/>
            <person name="McCowan C."/>
            <person name="Murphy C."/>
            <person name="Neiman D."/>
            <person name="Pearson M."/>
            <person name="Priest M."/>
            <person name="Roberts A."/>
            <person name="Saif S."/>
            <person name="Shea T."/>
            <person name="Sisk P."/>
            <person name="Sykes S."/>
            <person name="Wortman J."/>
            <person name="Nusbaum C."/>
            <person name="Birren B."/>
        </authorList>
    </citation>
    <scope>NUCLEOTIDE SEQUENCE [LARGE SCALE GENOMIC DNA]</scope>
    <source>
        <strain evidence="3 4">VD184</strain>
    </source>
</reference>
<dbReference type="EMBL" id="AHFK01000033">
    <property type="protein sequence ID" value="EOQ16521.1"/>
    <property type="molecule type" value="Genomic_DNA"/>
</dbReference>
<dbReference type="InterPro" id="IPR023213">
    <property type="entry name" value="CAT-like_dom_sf"/>
</dbReference>
<accession>A0A9W5VTI0</accession>
<dbReference type="InterPro" id="IPR045851">
    <property type="entry name" value="AMP-bd_C_sf"/>
</dbReference>
<dbReference type="InterPro" id="IPR009081">
    <property type="entry name" value="PP-bd_ACP"/>
</dbReference>
<feature type="domain" description="Carrier" evidence="2">
    <location>
        <begin position="576"/>
        <end position="651"/>
    </location>
</feature>
<gene>
    <name evidence="3" type="ORF">IKC_04444</name>
</gene>
<dbReference type="Pfam" id="PF00550">
    <property type="entry name" value="PP-binding"/>
    <property type="match status" value="1"/>
</dbReference>
<dbReference type="GO" id="GO:0031177">
    <property type="term" value="F:phosphopantetheine binding"/>
    <property type="evidence" value="ECO:0007669"/>
    <property type="project" value="TreeGrafter"/>
</dbReference>
<comment type="caution">
    <text evidence="3">The sequence shown here is derived from an EMBL/GenBank/DDBJ whole genome shotgun (WGS) entry which is preliminary data.</text>
</comment>
<dbReference type="GO" id="GO:0003824">
    <property type="term" value="F:catalytic activity"/>
    <property type="evidence" value="ECO:0007669"/>
    <property type="project" value="InterPro"/>
</dbReference>
<dbReference type="Proteomes" id="UP000014028">
    <property type="component" value="Unassembled WGS sequence"/>
</dbReference>
<dbReference type="InterPro" id="IPR020845">
    <property type="entry name" value="AMP-binding_CS"/>
</dbReference>
<dbReference type="SUPFAM" id="SSF47336">
    <property type="entry name" value="ACP-like"/>
    <property type="match status" value="1"/>
</dbReference>
<dbReference type="Gene3D" id="3.40.50.12780">
    <property type="entry name" value="N-terminal domain of ligase-like"/>
    <property type="match status" value="1"/>
</dbReference>
<dbReference type="Gene3D" id="3.30.559.10">
    <property type="entry name" value="Chloramphenicol acetyltransferase-like domain"/>
    <property type="match status" value="1"/>
</dbReference>
<dbReference type="GO" id="GO:0043041">
    <property type="term" value="P:amino acid activation for nonribosomal peptide biosynthetic process"/>
    <property type="evidence" value="ECO:0007669"/>
    <property type="project" value="TreeGrafter"/>
</dbReference>
<evidence type="ECO:0000313" key="4">
    <source>
        <dbReference type="Proteomes" id="UP000014028"/>
    </source>
</evidence>
<evidence type="ECO:0000259" key="2">
    <source>
        <dbReference type="PROSITE" id="PS50075"/>
    </source>
</evidence>
<dbReference type="RefSeq" id="WP_016122310.1">
    <property type="nucleotide sequence ID" value="NZ_KB976826.1"/>
</dbReference>
<dbReference type="GO" id="GO:0008610">
    <property type="term" value="P:lipid biosynthetic process"/>
    <property type="evidence" value="ECO:0007669"/>
    <property type="project" value="UniProtKB-ARBA"/>
</dbReference>
<dbReference type="GO" id="GO:0005737">
    <property type="term" value="C:cytoplasm"/>
    <property type="evidence" value="ECO:0007669"/>
    <property type="project" value="TreeGrafter"/>
</dbReference>
<name>A0A9W5VTI0_BACCE</name>
<dbReference type="SUPFAM" id="SSF52777">
    <property type="entry name" value="CoA-dependent acyltransferases"/>
    <property type="match status" value="2"/>
</dbReference>
<dbReference type="Gene3D" id="1.10.1200.10">
    <property type="entry name" value="ACP-like"/>
    <property type="match status" value="1"/>
</dbReference>
<dbReference type="PANTHER" id="PTHR45527">
    <property type="entry name" value="NONRIBOSOMAL PEPTIDE SYNTHETASE"/>
    <property type="match status" value="1"/>
</dbReference>
<dbReference type="Gene3D" id="3.30.300.30">
    <property type="match status" value="1"/>
</dbReference>
<dbReference type="PROSITE" id="PS50075">
    <property type="entry name" value="CARRIER"/>
    <property type="match status" value="1"/>
</dbReference>
<evidence type="ECO:0000256" key="1">
    <source>
        <dbReference type="ARBA" id="ARBA00001957"/>
    </source>
</evidence>
<dbReference type="PANTHER" id="PTHR45527:SF1">
    <property type="entry name" value="FATTY ACID SYNTHASE"/>
    <property type="match status" value="1"/>
</dbReference>
<dbReference type="Gene3D" id="3.30.559.30">
    <property type="entry name" value="Nonribosomal peptide synthetase, condensation domain"/>
    <property type="match status" value="1"/>
</dbReference>
<dbReference type="InterPro" id="IPR001242">
    <property type="entry name" value="Condensation_dom"/>
</dbReference>
<sequence length="1115" mass="129372">MKTLIEMLESKREIKNKGITIIMNSNTEKFISFENLYKKSKGVLYNLQKKGLKPQDEVIFQIDDNEQFMYLFWACILGGMIPVPITVGNNDLHKMKVVNVWGNLSNPYIVTDKSTHQKLSLFLRNSDIKNKEKMIGERVIFIEELINVVKEGVIYSSKQQDIAFIQFSSGSTGAPKGVILTHHNLLTNIRDIVKRIEVGELDSMLSWMPLTHDMGLICCHLMPIFKGINQVNMNPWLFIRNPILWLKKANEYRTTILSSPNFGYHYFLKYFKEKYAENWDLSCIRLILNGAEPIAINTVNEFLKRMTPYDLKTTSMYPVYGMAEATVGISGPTIDKEINPIYLQRQNLNFGKKVKEVGSESEDAAPFVAVGFPVDSCQVRICDNKNNVMEDMYIGNIQIRGDNVTQGYYNNIEATNETITSDGWLKTGDLGFMMNGEIVITGRAKEIIIINGQNIYPHDIERMIESLPSMELGKVVACGVFNEQKHTDELILFILYKGKIRSFIPLLHQAKQIIQEMFAIPVKNIIPIKKIPKTTSGKVRRLFLAQCYREGMYTLLLEEIKKEQNGLELIDNIQVESIDYVERKMQSLWEKVFDKTILRPTGNFFEIGGDSLKANLLNSMIEESFNLYIPINKLFEAPTIIGMSKVIKLSMGDVISQKGITVNKGAKKYEASFAQKQIYMHSQLYDNKLLYNLPHGIFIEGKINYDKFQQVCEKLIARHVSLRTSFLWENQNLFQIINDKLDLDVEYCEIKENEVDNLIADFVQEFDLKCAPLMRIKLIKINIKKYLILFDIHHMIADGTAIKNLITEGIQLYKGNKLKQDILQYYDYLEWRNSPEEKKKTHSQLNFWKEEFLNSVPKLNLPTDFNRSPVKKITGEKVDLFLTEEMTNQIRMFSRAQQVTPFMFFLAAYNVLLSKYSHQKDIVIGVPVDGRKQPDLFSVVGMFVNSLPLRNYPNGNKQFDEFLNEVKEKNIKMYGNSDYPFEKLVEQLDINRDPSRMPLFDVMINYLTLENELMDNLDVSCNLYDINKNISMFDLNLIINEKRKEYRLTMEYSTDLYKKETVKLMLGRLVNIIEQIIENPKLKLEEIELLTRLERMRIVENFNKSKKHIVADFNF</sequence>